<dbReference type="PANTHER" id="PTHR12815">
    <property type="entry name" value="SORTING AND ASSEMBLY MACHINERY SAMM50 PROTEIN FAMILY MEMBER"/>
    <property type="match status" value="1"/>
</dbReference>
<feature type="domain" description="Bacterial surface antigen (D15)" evidence="4">
    <location>
        <begin position="308"/>
        <end position="630"/>
    </location>
</feature>
<proteinExistence type="predicted"/>
<evidence type="ECO:0000313" key="6">
    <source>
        <dbReference type="EMBL" id="KAA6186767.1"/>
    </source>
</evidence>
<dbReference type="InterPro" id="IPR039910">
    <property type="entry name" value="D15-like"/>
</dbReference>
<sequence length="630" mass="66999">MAAWLPASPVLAAAEQGQQKQHQNSLPYLVRIEPVGDARLDQILQEASMLMALRDEAAVGAFALIARAEQDGDRLDRVLRSFGYYDAVIQIRIDALTLDHPGLVPMLLETAPGGPIQVSITIDTGPIYRLGQVTLAGRLPTTTRIEPGLTIGEPAQAAPIIAAGEALLLALREDGFPFARVPAPEAIVDHHARTMVVVYQVEPGPRAPLGEIDIIGLQRLREGFVRRRLGLRPGERYSPTRLEAARRALTASEAVASARLTPAAAPDAQGRVPLRLEVAERAPRVLRLAAAYSSDEGGSLALTWIHRNLFGGAERLSLGAELSQISAGQLGDINDSATAALRLPDVWRRDLDLELRLGAVSERLDAYDRDAVTVSALLEKRRSARLLLGAGIGFERASVQQDGPSEDFQLLSLPLSARWDGRDDRLDPRRGLRLEAQLSPTAVLQGGDQAFVRARLLATAYLDLSGPNVSDPVTRGQVASSSNAPGPPLLGRRVLAARLALGRILGADASAVPPDWRFYAGGGGSVRGYAFQSVGPRTASGSPAGGDALFEGSLELRQRLGARWGLAGFADVGAVSADGFQGLDDLAIGVGLGLRYHTLVGPVRVDLATPLTQTEDTAPVQLYIGIGQAF</sequence>
<dbReference type="OrthoDB" id="9769707at2"/>
<dbReference type="GO" id="GO:0019867">
    <property type="term" value="C:outer membrane"/>
    <property type="evidence" value="ECO:0007669"/>
    <property type="project" value="InterPro"/>
</dbReference>
<feature type="domain" description="POTRA" evidence="5">
    <location>
        <begin position="210"/>
        <end position="280"/>
    </location>
</feature>
<keyword evidence="3" id="KW-0472">Membrane</keyword>
<reference evidence="6 7" key="1">
    <citation type="submission" date="2019-09" db="EMBL/GenBank/DDBJ databases">
        <title>Whole-genome sequence of the purple sulfur bacterium Thiohalocapsa marina DSM 19078.</title>
        <authorList>
            <person name="Kyndt J.A."/>
            <person name="Meyer T.E."/>
        </authorList>
    </citation>
    <scope>NUCLEOTIDE SEQUENCE [LARGE SCALE GENOMIC DNA]</scope>
    <source>
        <strain evidence="6 7">DSM 19078</strain>
    </source>
</reference>
<dbReference type="AlphaFoldDB" id="A0A5M8FPN8"/>
<dbReference type="Gene3D" id="3.10.20.310">
    <property type="entry name" value="membrane protein fhac"/>
    <property type="match status" value="1"/>
</dbReference>
<name>A0A5M8FPN8_9GAMM</name>
<dbReference type="InterPro" id="IPR010827">
    <property type="entry name" value="BamA/TamA_POTRA"/>
</dbReference>
<dbReference type="Proteomes" id="UP000322981">
    <property type="component" value="Unassembled WGS sequence"/>
</dbReference>
<accession>A0A5M8FPN8</accession>
<evidence type="ECO:0000259" key="4">
    <source>
        <dbReference type="Pfam" id="PF01103"/>
    </source>
</evidence>
<keyword evidence="2" id="KW-0812">Transmembrane</keyword>
<evidence type="ECO:0000256" key="1">
    <source>
        <dbReference type="ARBA" id="ARBA00004370"/>
    </source>
</evidence>
<keyword evidence="2" id="KW-1134">Transmembrane beta strand</keyword>
<dbReference type="InterPro" id="IPR000184">
    <property type="entry name" value="Bac_surfAg_D15"/>
</dbReference>
<gene>
    <name evidence="6" type="ORF">F2Q65_04755</name>
</gene>
<evidence type="ECO:0000256" key="2">
    <source>
        <dbReference type="ARBA" id="ARBA00022452"/>
    </source>
</evidence>
<keyword evidence="7" id="KW-1185">Reference proteome</keyword>
<evidence type="ECO:0000313" key="7">
    <source>
        <dbReference type="Proteomes" id="UP000322981"/>
    </source>
</evidence>
<dbReference type="Pfam" id="PF01103">
    <property type="entry name" value="Omp85"/>
    <property type="match status" value="1"/>
</dbReference>
<organism evidence="6 7">
    <name type="scientific">Thiohalocapsa marina</name>
    <dbReference type="NCBI Taxonomy" id="424902"/>
    <lineage>
        <taxon>Bacteria</taxon>
        <taxon>Pseudomonadati</taxon>
        <taxon>Pseudomonadota</taxon>
        <taxon>Gammaproteobacteria</taxon>
        <taxon>Chromatiales</taxon>
        <taxon>Chromatiaceae</taxon>
        <taxon>Thiohalocapsa</taxon>
    </lineage>
</organism>
<comment type="subcellular location">
    <subcellularLocation>
        <location evidence="1">Membrane</location>
    </subcellularLocation>
</comment>
<evidence type="ECO:0000256" key="3">
    <source>
        <dbReference type="ARBA" id="ARBA00023136"/>
    </source>
</evidence>
<dbReference type="EMBL" id="VWXX01000004">
    <property type="protein sequence ID" value="KAA6186767.1"/>
    <property type="molecule type" value="Genomic_DNA"/>
</dbReference>
<dbReference type="Pfam" id="PF07244">
    <property type="entry name" value="POTRA"/>
    <property type="match status" value="1"/>
</dbReference>
<protein>
    <submittedName>
        <fullName evidence="6">BamA/TamA family outer membrane protein</fullName>
    </submittedName>
</protein>
<dbReference type="Gene3D" id="2.40.160.50">
    <property type="entry name" value="membrane protein fhac: a member of the omp85/tpsb transporter family"/>
    <property type="match status" value="1"/>
</dbReference>
<comment type="caution">
    <text evidence="6">The sequence shown here is derived from an EMBL/GenBank/DDBJ whole genome shotgun (WGS) entry which is preliminary data.</text>
</comment>
<dbReference type="PANTHER" id="PTHR12815:SF42">
    <property type="entry name" value="BACTERIAL SURFACE ANTIGEN (D15) DOMAIN-CONTAINING PROTEIN"/>
    <property type="match status" value="1"/>
</dbReference>
<evidence type="ECO:0000259" key="5">
    <source>
        <dbReference type="Pfam" id="PF07244"/>
    </source>
</evidence>